<dbReference type="Proteomes" id="UP000005222">
    <property type="component" value="Chromosome N"/>
</dbReference>
<feature type="region of interest" description="Disordered" evidence="1">
    <location>
        <begin position="22"/>
        <end position="79"/>
    </location>
</feature>
<sequence length="79" mass="8849">MSAGDRVSLSTHSSVFARMDHIKTISRRAANRPPAASHSTPGNFQRTEHLSKKARSRTRRSHKTQPPARRCAKLACQQQ</sequence>
<accession>G8Y1X9</accession>
<organism evidence="2 3">
    <name type="scientific">Pichia sorbitophila (strain ATCC MYA-4447 / BCRC 22081 / CBS 7064 / NBRC 10061 / NRRL Y-12695)</name>
    <name type="common">Hybrid yeast</name>
    <dbReference type="NCBI Taxonomy" id="559304"/>
    <lineage>
        <taxon>Eukaryota</taxon>
        <taxon>Fungi</taxon>
        <taxon>Dikarya</taxon>
        <taxon>Ascomycota</taxon>
        <taxon>Saccharomycotina</taxon>
        <taxon>Pichiomycetes</taxon>
        <taxon>Debaryomycetaceae</taxon>
        <taxon>Millerozyma</taxon>
    </lineage>
</organism>
<dbReference type="InParanoid" id="G8Y1X9"/>
<dbReference type="EMBL" id="FO082046">
    <property type="protein sequence ID" value="CCE86832.1"/>
    <property type="molecule type" value="Genomic_DNA"/>
</dbReference>
<feature type="compositionally biased region" description="Basic residues" evidence="1">
    <location>
        <begin position="52"/>
        <end position="63"/>
    </location>
</feature>
<dbReference type="HOGENOM" id="CLU_2606831_0_0_1"/>
<evidence type="ECO:0000313" key="2">
    <source>
        <dbReference type="EMBL" id="CCE86832.1"/>
    </source>
</evidence>
<evidence type="ECO:0000256" key="1">
    <source>
        <dbReference type="SAM" id="MobiDB-lite"/>
    </source>
</evidence>
<reference evidence="2 3" key="1">
    <citation type="journal article" date="2012" name="G3 (Bethesda)">
        <title>Pichia sorbitophila, an interspecies yeast hybrid reveals early steps of genome resolution following polyploidization.</title>
        <authorList>
            <person name="Leh Louis V."/>
            <person name="Despons L."/>
            <person name="Friedrich A."/>
            <person name="Martin T."/>
            <person name="Durrens P."/>
            <person name="Casaregola S."/>
            <person name="Neuveglise C."/>
            <person name="Fairhead C."/>
            <person name="Marck C."/>
            <person name="Cruz J.A."/>
            <person name="Straub M.L."/>
            <person name="Kugler V."/>
            <person name="Sacerdot C."/>
            <person name="Uzunov Z."/>
            <person name="Thierry A."/>
            <person name="Weiss S."/>
            <person name="Bleykasten C."/>
            <person name="De Montigny J."/>
            <person name="Jacques N."/>
            <person name="Jung P."/>
            <person name="Lemaire M."/>
            <person name="Mallet S."/>
            <person name="Morel G."/>
            <person name="Richard G.F."/>
            <person name="Sarkar A."/>
            <person name="Savel G."/>
            <person name="Schacherer J."/>
            <person name="Seret M.L."/>
            <person name="Talla E."/>
            <person name="Samson G."/>
            <person name="Jubin C."/>
            <person name="Poulain J."/>
            <person name="Vacherie B."/>
            <person name="Barbe V."/>
            <person name="Pelletier E."/>
            <person name="Sherman D.J."/>
            <person name="Westhof E."/>
            <person name="Weissenbach J."/>
            <person name="Baret P.V."/>
            <person name="Wincker P."/>
            <person name="Gaillardin C."/>
            <person name="Dujon B."/>
            <person name="Souciet J.L."/>
        </authorList>
    </citation>
    <scope>NUCLEOTIDE SEQUENCE [LARGE SCALE GENOMIC DNA]</scope>
    <source>
        <strain evidence="3">ATCC MYA-4447 / BCRC 22081 / CBS 7064 / NBRC 10061 / NRRL Y-12695</strain>
    </source>
</reference>
<protein>
    <submittedName>
        <fullName evidence="2">Piso0_005346 protein</fullName>
    </submittedName>
</protein>
<name>G8Y1X9_PICSO</name>
<gene>
    <name evidence="2" type="primary">Piso0_005346</name>
    <name evidence="2" type="ORF">GNLVRS01_PISO0N13125g</name>
</gene>
<evidence type="ECO:0000313" key="3">
    <source>
        <dbReference type="Proteomes" id="UP000005222"/>
    </source>
</evidence>
<dbReference type="AlphaFoldDB" id="G8Y1X9"/>
<keyword evidence="3" id="KW-1185">Reference proteome</keyword>
<proteinExistence type="predicted"/>